<dbReference type="InterPro" id="IPR016132">
    <property type="entry name" value="Phyto_chromo_attachment"/>
</dbReference>
<evidence type="ECO:0000256" key="6">
    <source>
        <dbReference type="ARBA" id="ARBA00022777"/>
    </source>
</evidence>
<evidence type="ECO:0000259" key="9">
    <source>
        <dbReference type="PROSITE" id="PS50046"/>
    </source>
</evidence>
<dbReference type="FunFam" id="3.30.565.10:FF:000006">
    <property type="entry name" value="Sensor histidine kinase WalK"/>
    <property type="match status" value="1"/>
</dbReference>
<evidence type="ECO:0000259" key="11">
    <source>
        <dbReference type="PROSITE" id="PS50110"/>
    </source>
</evidence>
<dbReference type="PRINTS" id="PR00344">
    <property type="entry name" value="BCTRLSENSOR"/>
</dbReference>
<dbReference type="SUPFAM" id="SSF55874">
    <property type="entry name" value="ATPase domain of HSP90 chaperone/DNA topoisomerase II/histidine kinase"/>
    <property type="match status" value="1"/>
</dbReference>
<dbReference type="InterPro" id="IPR001789">
    <property type="entry name" value="Sig_transdc_resp-reg_receiver"/>
</dbReference>
<keyword evidence="13" id="KW-1185">Reference proteome</keyword>
<evidence type="ECO:0000256" key="3">
    <source>
        <dbReference type="ARBA" id="ARBA00012438"/>
    </source>
</evidence>
<comment type="caution">
    <text evidence="12">The sequence shown here is derived from an EMBL/GenBank/DDBJ whole genome shotgun (WGS) entry which is preliminary data.</text>
</comment>
<dbReference type="InterPro" id="IPR004358">
    <property type="entry name" value="Sig_transdc_His_kin-like_C"/>
</dbReference>
<keyword evidence="6 12" id="KW-0418">Kinase</keyword>
<dbReference type="EMBL" id="PXOH01000001">
    <property type="protein sequence ID" value="PSF39555.1"/>
    <property type="molecule type" value="Genomic_DNA"/>
</dbReference>
<evidence type="ECO:0000256" key="7">
    <source>
        <dbReference type="ARBA" id="ARBA00023012"/>
    </source>
</evidence>
<dbReference type="CDD" id="cd00082">
    <property type="entry name" value="HisKA"/>
    <property type="match status" value="1"/>
</dbReference>
<evidence type="ECO:0000256" key="5">
    <source>
        <dbReference type="ARBA" id="ARBA00022679"/>
    </source>
</evidence>
<dbReference type="Pfam" id="PF02518">
    <property type="entry name" value="HATPase_c"/>
    <property type="match status" value="1"/>
</dbReference>
<dbReference type="SUPFAM" id="SSF52172">
    <property type="entry name" value="CheY-like"/>
    <property type="match status" value="1"/>
</dbReference>
<feature type="domain" description="Histidine kinase" evidence="10">
    <location>
        <begin position="317"/>
        <end position="533"/>
    </location>
</feature>
<dbReference type="PANTHER" id="PTHR43547:SF2">
    <property type="entry name" value="HYBRID SIGNAL TRANSDUCTION HISTIDINE KINASE C"/>
    <property type="match status" value="1"/>
</dbReference>
<comment type="catalytic activity">
    <reaction evidence="1">
        <text>ATP + protein L-histidine = ADP + protein N-phospho-L-histidine.</text>
        <dbReference type="EC" id="2.7.13.3"/>
    </reaction>
</comment>
<dbReference type="Gene3D" id="1.10.287.130">
    <property type="match status" value="1"/>
</dbReference>
<dbReference type="InterPro" id="IPR003018">
    <property type="entry name" value="GAF"/>
</dbReference>
<dbReference type="InterPro" id="IPR029016">
    <property type="entry name" value="GAF-like_dom_sf"/>
</dbReference>
<dbReference type="Gene3D" id="3.30.565.10">
    <property type="entry name" value="Histidine kinase-like ATPase, C-terminal domain"/>
    <property type="match status" value="1"/>
</dbReference>
<feature type="domain" description="Phytochrome chromophore attachment site" evidence="9">
    <location>
        <begin position="233"/>
        <end position="283"/>
    </location>
</feature>
<evidence type="ECO:0000256" key="1">
    <source>
        <dbReference type="ARBA" id="ARBA00000085"/>
    </source>
</evidence>
<dbReference type="SMART" id="SM00387">
    <property type="entry name" value="HATPase_c"/>
    <property type="match status" value="1"/>
</dbReference>
<keyword evidence="5" id="KW-0808">Transferase</keyword>
<dbReference type="CDD" id="cd00156">
    <property type="entry name" value="REC"/>
    <property type="match status" value="1"/>
</dbReference>
<keyword evidence="4 8" id="KW-0597">Phosphoprotein</keyword>
<name>A0A2T1M3Z5_9CHRO</name>
<dbReference type="SUPFAM" id="SSF47384">
    <property type="entry name" value="Homodimeric domain of signal transducing histidine kinase"/>
    <property type="match status" value="1"/>
</dbReference>
<dbReference type="Gene3D" id="3.40.50.2300">
    <property type="match status" value="1"/>
</dbReference>
<dbReference type="AlphaFoldDB" id="A0A2T1M3Z5"/>
<proteinExistence type="inferred from homology"/>
<dbReference type="PROSITE" id="PS50110">
    <property type="entry name" value="RESPONSE_REGULATORY"/>
    <property type="match status" value="1"/>
</dbReference>
<organism evidence="12 13">
    <name type="scientific">Aphanothece hegewaldii CCALA 016</name>
    <dbReference type="NCBI Taxonomy" id="2107694"/>
    <lineage>
        <taxon>Bacteria</taxon>
        <taxon>Bacillati</taxon>
        <taxon>Cyanobacteriota</taxon>
        <taxon>Cyanophyceae</taxon>
        <taxon>Oscillatoriophycideae</taxon>
        <taxon>Chroococcales</taxon>
        <taxon>Aphanothecaceae</taxon>
        <taxon>Aphanothece</taxon>
    </lineage>
</organism>
<dbReference type="PROSITE" id="PS50046">
    <property type="entry name" value="PHYTOCHROME_2"/>
    <property type="match status" value="2"/>
</dbReference>
<evidence type="ECO:0000313" key="12">
    <source>
        <dbReference type="EMBL" id="PSF39555.1"/>
    </source>
</evidence>
<reference evidence="12 13" key="2">
    <citation type="submission" date="2018-03" db="EMBL/GenBank/DDBJ databases">
        <authorList>
            <person name="Keele B.F."/>
        </authorList>
    </citation>
    <scope>NUCLEOTIDE SEQUENCE [LARGE SCALE GENOMIC DNA]</scope>
    <source>
        <strain evidence="12 13">CCALA 016</strain>
    </source>
</reference>
<dbReference type="SMART" id="SM00065">
    <property type="entry name" value="GAF"/>
    <property type="match status" value="1"/>
</dbReference>
<dbReference type="InterPro" id="IPR011006">
    <property type="entry name" value="CheY-like_superfamily"/>
</dbReference>
<accession>A0A2T1M3Z5</accession>
<dbReference type="CDD" id="cd00075">
    <property type="entry name" value="HATPase"/>
    <property type="match status" value="1"/>
</dbReference>
<dbReference type="InterPro" id="IPR036890">
    <property type="entry name" value="HATPase_C_sf"/>
</dbReference>
<feature type="modified residue" description="4-aspartylphosphate" evidence="8">
    <location>
        <position position="58"/>
    </location>
</feature>
<dbReference type="Pfam" id="PF00512">
    <property type="entry name" value="HisKA"/>
    <property type="match status" value="1"/>
</dbReference>
<dbReference type="GO" id="GO:0000155">
    <property type="term" value="F:phosphorelay sensor kinase activity"/>
    <property type="evidence" value="ECO:0007669"/>
    <property type="project" value="InterPro"/>
</dbReference>
<dbReference type="InterPro" id="IPR005467">
    <property type="entry name" value="His_kinase_dom"/>
</dbReference>
<evidence type="ECO:0000259" key="10">
    <source>
        <dbReference type="PROSITE" id="PS50109"/>
    </source>
</evidence>
<sequence length="540" mass="60841">MDYSRTLLIVDDCREDRETYRRYLLKDSQQSYCILEAESAEEGLILCQKVACDVILLDFQLPEMNGLEFLDELRQNYSSLPVIMLTAYGDEAIAVQAMKIGAQDYLAKNHLKPDILQLAVRSALERSHLQTQLKKTQERQRLIATIALRIRQSLELEQILKTAILEIQKLLNCDRVVVCRFEETANNLLGSDGHSLKVQHQKVCYQLGTQNDQQSSLSNICEVGNYSNGLDSGINDNLEIPIILGSPKPDLATPWGLLVVYQYTQERQWHPEEVEMLKQVSVQLALAIQQAELLAKTQVALEEEKKLNALKSQIIATVSHEYRTPLAAILAAASTMKLYGEQLETTKQQRFLQLIENKSRYMSRLVDDMLTLSRFEQQKADFNPIPLDIPKFFAALLEEYRQNISDLHEFSLKQTGNFQDFSADHKLLKKIFDNLLSNAVKYSPDGGKIKINIIGQGLQVLVHIQDEGIGIPQDEQSSIFQSFRRGSNIDTIPGTGLGLSIVSAGIELHGGEISLKSQLGKGTKVTVILPKLSRQEYPSP</sequence>
<dbReference type="OrthoDB" id="568844at2"/>
<dbReference type="Proteomes" id="UP000239001">
    <property type="component" value="Unassembled WGS sequence"/>
</dbReference>
<gene>
    <name evidence="12" type="ORF">C7H19_01835</name>
</gene>
<evidence type="ECO:0000256" key="4">
    <source>
        <dbReference type="ARBA" id="ARBA00022553"/>
    </source>
</evidence>
<keyword evidence="7" id="KW-0902">Two-component regulatory system</keyword>
<dbReference type="SUPFAM" id="SSF55781">
    <property type="entry name" value="GAF domain-like"/>
    <property type="match status" value="1"/>
</dbReference>
<protein>
    <recommendedName>
        <fullName evidence="3">histidine kinase</fullName>
        <ecNumber evidence="3">2.7.13.3</ecNumber>
    </recommendedName>
</protein>
<dbReference type="SMART" id="SM00448">
    <property type="entry name" value="REC"/>
    <property type="match status" value="1"/>
</dbReference>
<dbReference type="InterPro" id="IPR003661">
    <property type="entry name" value="HisK_dim/P_dom"/>
</dbReference>
<evidence type="ECO:0000256" key="2">
    <source>
        <dbReference type="ARBA" id="ARBA00006402"/>
    </source>
</evidence>
<dbReference type="PANTHER" id="PTHR43547">
    <property type="entry name" value="TWO-COMPONENT HISTIDINE KINASE"/>
    <property type="match status" value="1"/>
</dbReference>
<dbReference type="Pfam" id="PF01590">
    <property type="entry name" value="GAF"/>
    <property type="match status" value="1"/>
</dbReference>
<reference evidence="12 13" key="1">
    <citation type="submission" date="2018-03" db="EMBL/GenBank/DDBJ databases">
        <title>The ancient ancestry and fast evolution of plastids.</title>
        <authorList>
            <person name="Moore K.R."/>
            <person name="Magnabosco C."/>
            <person name="Momper L."/>
            <person name="Gold D.A."/>
            <person name="Bosak T."/>
            <person name="Fournier G.P."/>
        </authorList>
    </citation>
    <scope>NUCLEOTIDE SEQUENCE [LARGE SCALE GENOMIC DNA]</scope>
    <source>
        <strain evidence="12 13">CCALA 016</strain>
    </source>
</reference>
<dbReference type="RefSeq" id="WP_106455175.1">
    <property type="nucleotide sequence ID" value="NZ_PXOH01000001.1"/>
</dbReference>
<evidence type="ECO:0000256" key="8">
    <source>
        <dbReference type="PROSITE-ProRule" id="PRU00169"/>
    </source>
</evidence>
<dbReference type="SMART" id="SM00388">
    <property type="entry name" value="HisKA"/>
    <property type="match status" value="1"/>
</dbReference>
<feature type="domain" description="Response regulatory" evidence="11">
    <location>
        <begin position="6"/>
        <end position="123"/>
    </location>
</feature>
<dbReference type="InterPro" id="IPR036097">
    <property type="entry name" value="HisK_dim/P_sf"/>
</dbReference>
<dbReference type="Gene3D" id="3.30.450.40">
    <property type="match status" value="2"/>
</dbReference>
<dbReference type="EC" id="2.7.13.3" evidence="3"/>
<dbReference type="PROSITE" id="PS50109">
    <property type="entry name" value="HIS_KIN"/>
    <property type="match status" value="1"/>
</dbReference>
<dbReference type="Pfam" id="PF00072">
    <property type="entry name" value="Response_reg"/>
    <property type="match status" value="1"/>
</dbReference>
<feature type="domain" description="Phytochrome chromophore attachment site" evidence="9">
    <location>
        <begin position="155"/>
        <end position="184"/>
    </location>
</feature>
<dbReference type="InterPro" id="IPR003594">
    <property type="entry name" value="HATPase_dom"/>
</dbReference>
<comment type="similarity">
    <text evidence="2">In the N-terminal section; belongs to the phytochrome family.</text>
</comment>
<evidence type="ECO:0000313" key="13">
    <source>
        <dbReference type="Proteomes" id="UP000239001"/>
    </source>
</evidence>